<evidence type="ECO:0000313" key="13">
    <source>
        <dbReference type="Proteomes" id="UP000053825"/>
    </source>
</evidence>
<proteinExistence type="inferred from homology"/>
<comment type="similarity">
    <text evidence="2 10">Belongs to the eukaryotic ribosomal protein eL8 family.</text>
</comment>
<dbReference type="EMBL" id="KQ415067">
    <property type="protein sequence ID" value="KOC58830.1"/>
    <property type="molecule type" value="Genomic_DNA"/>
</dbReference>
<evidence type="ECO:0000256" key="10">
    <source>
        <dbReference type="RuleBase" id="RU366039"/>
    </source>
</evidence>
<dbReference type="PRINTS" id="PR00881">
    <property type="entry name" value="L7ARS6FAMILY"/>
</dbReference>
<evidence type="ECO:0000256" key="3">
    <source>
        <dbReference type="ARBA" id="ARBA00022664"/>
    </source>
</evidence>
<sequence length="126" mass="13926">GDEVIPGAYPLASVTLSTKVLNLVHQAVSYNQVRKGVNEATKTLNRGLSEFIVLAEDARPLEVLLHLPLLCEHKNVPYIFIKSRKALGRACGVTRPIVACAVTFKQDSQLQPRIQAVQQEIERLLV</sequence>
<name>A0A0L7QJS5_9HYME</name>
<dbReference type="PRINTS" id="PR00883">
    <property type="entry name" value="NUCLEARHMG"/>
</dbReference>
<feature type="domain" description="Ribosomal protein eL8/eL30/eS12/Gadd45" evidence="11">
    <location>
        <begin position="19"/>
        <end position="109"/>
    </location>
</feature>
<dbReference type="PANTHER" id="PTHR23105">
    <property type="entry name" value="RIBOSOMAL PROTEIN L7AE FAMILY MEMBER"/>
    <property type="match status" value="1"/>
</dbReference>
<evidence type="ECO:0000313" key="12">
    <source>
        <dbReference type="EMBL" id="KOC58830.1"/>
    </source>
</evidence>
<dbReference type="GO" id="GO:0000398">
    <property type="term" value="P:mRNA splicing, via spliceosome"/>
    <property type="evidence" value="ECO:0007669"/>
    <property type="project" value="UniProtKB-UniRule"/>
</dbReference>
<evidence type="ECO:0000256" key="5">
    <source>
        <dbReference type="ARBA" id="ARBA00022884"/>
    </source>
</evidence>
<dbReference type="InterPro" id="IPR004037">
    <property type="entry name" value="Ribosomal_eL8-like_CS"/>
</dbReference>
<dbReference type="SUPFAM" id="SSF55315">
    <property type="entry name" value="L30e-like"/>
    <property type="match status" value="1"/>
</dbReference>
<evidence type="ECO:0000256" key="2">
    <source>
        <dbReference type="ARBA" id="ARBA00007337"/>
    </source>
</evidence>
<dbReference type="Gene3D" id="3.30.1330.30">
    <property type="match status" value="1"/>
</dbReference>
<gene>
    <name evidence="12" type="ORF">WH47_02230</name>
</gene>
<comment type="function">
    <text evidence="10">Common component of the spliceosome and rRNA processing machinery.</text>
</comment>
<dbReference type="GO" id="GO:0005681">
    <property type="term" value="C:spliceosomal complex"/>
    <property type="evidence" value="ECO:0007669"/>
    <property type="project" value="UniProtKB-KW"/>
</dbReference>
<dbReference type="InterPro" id="IPR050257">
    <property type="entry name" value="eL8/uL1-like"/>
</dbReference>
<evidence type="ECO:0000256" key="7">
    <source>
        <dbReference type="ARBA" id="ARBA00023242"/>
    </source>
</evidence>
<dbReference type="STRING" id="597456.A0A0L7QJS5"/>
<comment type="subcellular location">
    <subcellularLocation>
        <location evidence="1 10">Nucleus</location>
        <location evidence="1 10">Nucleolus</location>
    </subcellularLocation>
</comment>
<dbReference type="GO" id="GO:0031120">
    <property type="term" value="P:snRNA pseudouridine synthesis"/>
    <property type="evidence" value="ECO:0007669"/>
    <property type="project" value="UniProtKB-UniRule"/>
</dbReference>
<evidence type="ECO:0000256" key="9">
    <source>
        <dbReference type="ARBA" id="ARBA00055156"/>
    </source>
</evidence>
<keyword evidence="3" id="KW-0507">mRNA processing</keyword>
<reference evidence="12 13" key="1">
    <citation type="submission" date="2015-07" db="EMBL/GenBank/DDBJ databases">
        <title>The genome of Habropoda laboriosa.</title>
        <authorList>
            <person name="Pan H."/>
            <person name="Kapheim K."/>
        </authorList>
    </citation>
    <scope>NUCLEOTIDE SEQUENCE [LARGE SCALE GENOMIC DNA]</scope>
    <source>
        <strain evidence="12">0110345459</strain>
    </source>
</reference>
<dbReference type="AlphaFoldDB" id="A0A0L7QJS5"/>
<organism evidence="12 13">
    <name type="scientific">Habropoda laboriosa</name>
    <dbReference type="NCBI Taxonomy" id="597456"/>
    <lineage>
        <taxon>Eukaryota</taxon>
        <taxon>Metazoa</taxon>
        <taxon>Ecdysozoa</taxon>
        <taxon>Arthropoda</taxon>
        <taxon>Hexapoda</taxon>
        <taxon>Insecta</taxon>
        <taxon>Pterygota</taxon>
        <taxon>Neoptera</taxon>
        <taxon>Endopterygota</taxon>
        <taxon>Hymenoptera</taxon>
        <taxon>Apocrita</taxon>
        <taxon>Aculeata</taxon>
        <taxon>Apoidea</taxon>
        <taxon>Anthophila</taxon>
        <taxon>Apidae</taxon>
        <taxon>Habropoda</taxon>
    </lineage>
</organism>
<dbReference type="InterPro" id="IPR004038">
    <property type="entry name" value="Ribosomal_eL8/eL30/eS12/Gad45"/>
</dbReference>
<evidence type="ECO:0000256" key="8">
    <source>
        <dbReference type="ARBA" id="ARBA00023274"/>
    </source>
</evidence>
<feature type="non-terminal residue" evidence="12">
    <location>
        <position position="1"/>
    </location>
</feature>
<dbReference type="GO" id="GO:0003723">
    <property type="term" value="F:RNA binding"/>
    <property type="evidence" value="ECO:0007669"/>
    <property type="project" value="UniProtKB-UniRule"/>
</dbReference>
<dbReference type="GO" id="GO:0042254">
    <property type="term" value="P:ribosome biogenesis"/>
    <property type="evidence" value="ECO:0007669"/>
    <property type="project" value="InterPro"/>
</dbReference>
<keyword evidence="13" id="KW-1185">Reference proteome</keyword>
<dbReference type="InterPro" id="IPR002415">
    <property type="entry name" value="H/ACA_rnp_Nhp2-like"/>
</dbReference>
<keyword evidence="5 10" id="KW-0694">RNA-binding</keyword>
<dbReference type="Proteomes" id="UP000053825">
    <property type="component" value="Unassembled WGS sequence"/>
</dbReference>
<dbReference type="OrthoDB" id="614844at2759"/>
<evidence type="ECO:0000256" key="4">
    <source>
        <dbReference type="ARBA" id="ARBA00022728"/>
    </source>
</evidence>
<dbReference type="PROSITE" id="PS01082">
    <property type="entry name" value="RIBOSOMAL_L7AE"/>
    <property type="match status" value="1"/>
</dbReference>
<comment type="function">
    <text evidence="10">Required for ribosome biogenesis. Part of a complex which catalyzes pseudouridylation of rRNA. This involves the isomerization of uridine such that the ribose is subsequently attached to C5, instead of the normal N1. Pseudouridine ('psi') residues may serve to stabilize the conformation of rRNAs.</text>
</comment>
<evidence type="ECO:0000256" key="6">
    <source>
        <dbReference type="ARBA" id="ARBA00023187"/>
    </source>
</evidence>
<keyword evidence="4" id="KW-0747">Spliceosome</keyword>
<dbReference type="FunFam" id="3.30.1330.30:FF:000002">
    <property type="entry name" value="NHP2-like protein 1 homolog"/>
    <property type="match status" value="1"/>
</dbReference>
<keyword evidence="6" id="KW-0508">mRNA splicing</keyword>
<evidence type="ECO:0000259" key="11">
    <source>
        <dbReference type="Pfam" id="PF01248"/>
    </source>
</evidence>
<dbReference type="InterPro" id="IPR018492">
    <property type="entry name" value="Ribosomal_eL8/Nhp2"/>
</dbReference>
<evidence type="ECO:0000256" key="1">
    <source>
        <dbReference type="ARBA" id="ARBA00004604"/>
    </source>
</evidence>
<keyword evidence="7 10" id="KW-0539">Nucleus</keyword>
<dbReference type="GO" id="GO:0031429">
    <property type="term" value="C:box H/ACA snoRNP complex"/>
    <property type="evidence" value="ECO:0007669"/>
    <property type="project" value="UniProtKB-UniRule"/>
</dbReference>
<dbReference type="InterPro" id="IPR029064">
    <property type="entry name" value="Ribosomal_eL30-like_sf"/>
</dbReference>
<comment type="function">
    <text evidence="9">Binds to the 5'-stem-loop of U4 snRNA and may play a role in the late stage of spliceosome assembly. The protein undergoes a conformational change upon RNA-binding.</text>
</comment>
<accession>A0A0L7QJS5</accession>
<dbReference type="Pfam" id="PF01248">
    <property type="entry name" value="Ribosomal_L7Ae"/>
    <property type="match status" value="1"/>
</dbReference>
<keyword evidence="8 10" id="KW-0687">Ribonucleoprotein</keyword>
<protein>
    <recommendedName>
        <fullName evidence="10">H/ACA ribonucleoprotein complex subunit 2</fullName>
    </recommendedName>
    <alternativeName>
        <fullName evidence="10">Nucleolar protein family A member 2</fullName>
    </alternativeName>
</protein>